<keyword evidence="2" id="KW-1185">Reference proteome</keyword>
<dbReference type="Proteomes" id="UP000637757">
    <property type="component" value="Unassembled WGS sequence"/>
</dbReference>
<name>A0A931AWG8_9ENTE</name>
<organism evidence="1 2">
    <name type="scientific">Enterococcus lacertideformus</name>
    <dbReference type="NCBI Taxonomy" id="2771493"/>
    <lineage>
        <taxon>Bacteria</taxon>
        <taxon>Bacillati</taxon>
        <taxon>Bacillota</taxon>
        <taxon>Bacilli</taxon>
        <taxon>Lactobacillales</taxon>
        <taxon>Enterococcaceae</taxon>
        <taxon>Enterococcus</taxon>
    </lineage>
</organism>
<protein>
    <submittedName>
        <fullName evidence="1">Uncharacterized protein</fullName>
    </submittedName>
</protein>
<evidence type="ECO:0000313" key="1">
    <source>
        <dbReference type="EMBL" id="MBF8808551.1"/>
    </source>
</evidence>
<dbReference type="AlphaFoldDB" id="A0A931AWG8"/>
<evidence type="ECO:0000313" key="2">
    <source>
        <dbReference type="Proteomes" id="UP000637757"/>
    </source>
</evidence>
<comment type="caution">
    <text evidence="1">The sequence shown here is derived from an EMBL/GenBank/DDBJ whole genome shotgun (WGS) entry which is preliminary data.</text>
</comment>
<gene>
    <name evidence="1" type="ORF">IC227_10055</name>
</gene>
<sequence>MAVPPANVETGKRITTAMIAEGDQLLTQLPNIFTTNLFRVVAQANGQVLVLNRDGEFVYRGTQQVTIGYNQEVIYSLRKVQSFFGLFSTYYAVADGLYDEERIFYLKL</sequence>
<dbReference type="EMBL" id="JADAKE010000020">
    <property type="protein sequence ID" value="MBF8808551.1"/>
    <property type="molecule type" value="Genomic_DNA"/>
</dbReference>
<reference evidence="1" key="1">
    <citation type="submission" date="2020-09" db="EMBL/GenBank/DDBJ databases">
        <title>Genomic insights into the novelty and pathogenicity of a unique biofilm-forming Enterococcus sp. bacteria (Enterococcus lacertideformus) identified in reptiles.</title>
        <authorList>
            <person name="Agius J.E."/>
            <person name="Phalen D.N."/>
            <person name="Rose K."/>
            <person name="Eden J.-S."/>
        </authorList>
    </citation>
    <scope>NUCLEOTIDE SEQUENCE</scope>
    <source>
        <strain evidence="1">PHRS 0518</strain>
    </source>
</reference>
<proteinExistence type="predicted"/>
<accession>A0A931AWG8</accession>